<dbReference type="RefSeq" id="WP_078923890.1">
    <property type="nucleotide sequence ID" value="NZ_FUYB01000023.1"/>
</dbReference>
<gene>
    <name evidence="2" type="ORF">SAMN02745130_03452</name>
</gene>
<keyword evidence="1" id="KW-0812">Transmembrane</keyword>
<feature type="transmembrane region" description="Helical" evidence="1">
    <location>
        <begin position="207"/>
        <end position="227"/>
    </location>
</feature>
<dbReference type="OrthoDB" id="9792424at2"/>
<feature type="transmembrane region" description="Helical" evidence="1">
    <location>
        <begin position="123"/>
        <end position="143"/>
    </location>
</feature>
<dbReference type="NCBIfam" id="TIGR00843">
    <property type="entry name" value="benE"/>
    <property type="match status" value="1"/>
</dbReference>
<feature type="transmembrane region" description="Helical" evidence="1">
    <location>
        <begin position="163"/>
        <end position="186"/>
    </location>
</feature>
<feature type="transmembrane region" description="Helical" evidence="1">
    <location>
        <begin position="247"/>
        <end position="275"/>
    </location>
</feature>
<feature type="transmembrane region" description="Helical" evidence="1">
    <location>
        <begin position="318"/>
        <end position="335"/>
    </location>
</feature>
<feature type="transmembrane region" description="Helical" evidence="1">
    <location>
        <begin position="347"/>
        <end position="380"/>
    </location>
</feature>
<keyword evidence="1" id="KW-1133">Transmembrane helix</keyword>
<accession>A0A1T4XV00</accession>
<dbReference type="GO" id="GO:0005886">
    <property type="term" value="C:plasma membrane"/>
    <property type="evidence" value="ECO:0007669"/>
    <property type="project" value="TreeGrafter"/>
</dbReference>
<dbReference type="PANTHER" id="PTHR30199:SF0">
    <property type="entry name" value="INNER MEMBRANE PROTEIN YDCO"/>
    <property type="match status" value="1"/>
</dbReference>
<dbReference type="InterPro" id="IPR004711">
    <property type="entry name" value="Benzoate_Transporter"/>
</dbReference>
<name>A0A1T4XV00_9GAMM</name>
<dbReference type="AlphaFoldDB" id="A0A1T4XV00"/>
<evidence type="ECO:0000313" key="3">
    <source>
        <dbReference type="Proteomes" id="UP000190460"/>
    </source>
</evidence>
<dbReference type="Proteomes" id="UP000190460">
    <property type="component" value="Unassembled WGS sequence"/>
</dbReference>
<dbReference type="Pfam" id="PF03594">
    <property type="entry name" value="BenE"/>
    <property type="match status" value="1"/>
</dbReference>
<dbReference type="GO" id="GO:0042925">
    <property type="term" value="F:benzoate transmembrane transporter activity"/>
    <property type="evidence" value="ECO:0007669"/>
    <property type="project" value="InterPro"/>
</dbReference>
<evidence type="ECO:0000313" key="2">
    <source>
        <dbReference type="EMBL" id="SKA92988.1"/>
    </source>
</evidence>
<dbReference type="STRING" id="92487.SAMN02745130_03452"/>
<reference evidence="2 3" key="1">
    <citation type="submission" date="2017-02" db="EMBL/GenBank/DDBJ databases">
        <authorList>
            <person name="Peterson S.W."/>
        </authorList>
    </citation>
    <scope>NUCLEOTIDE SEQUENCE [LARGE SCALE GENOMIC DNA]</scope>
    <source>
        <strain evidence="2 3">ATCC 49788</strain>
    </source>
</reference>
<feature type="transmembrane region" description="Helical" evidence="1">
    <location>
        <begin position="93"/>
        <end position="111"/>
    </location>
</feature>
<evidence type="ECO:0000256" key="1">
    <source>
        <dbReference type="SAM" id="Phobius"/>
    </source>
</evidence>
<feature type="transmembrane region" description="Helical" evidence="1">
    <location>
        <begin position="287"/>
        <end position="312"/>
    </location>
</feature>
<protein>
    <submittedName>
        <fullName evidence="2">Benzoate membrane transport protein</fullName>
    </submittedName>
</protein>
<dbReference type="PANTHER" id="PTHR30199">
    <property type="entry name" value="MFS FAMILY TRANSPORTER, PREDICTED SUBSTRATE BENZOATE"/>
    <property type="match status" value="1"/>
</dbReference>
<keyword evidence="3" id="KW-1185">Reference proteome</keyword>
<sequence length="387" mass="40833">MFKGFTLAHLSAGFVAVLVGYTSSAAIIFQAAHTVGATEAQIASWMWALGIGMAVSSISLSLYYRIPLLTAWSTPGAALLVTSLAGVSLPEATAAFILCGVLIAIIGYAGWFERFMHWIPLPLASAMLAGVLLKFGLNAFVSLQQEPLLVGGMLVTFLLMKRLLARYAIPLTLLVGILIAWFSGLMDLSKLSLQWAQPVFVMPAIRLEALVGVGLPLFIVTMASQNIPGVAVLKANGYEAPLSKTIGLTGLTTLILAPFGGYAYNLAAITAAICMGEEVDKDKSKRYLASFSAGLFYLLAGLFGASITSLFLSFPQTLILAIAGFALIGTIANSLQAALADSVERDAALIVFLVTASGISLLGLGSAFWGLIFGLIARFWLVKKRAV</sequence>
<feature type="transmembrane region" description="Helical" evidence="1">
    <location>
        <begin position="47"/>
        <end position="64"/>
    </location>
</feature>
<organism evidence="2 3">
    <name type="scientific">Thiothrix eikelboomii</name>
    <dbReference type="NCBI Taxonomy" id="92487"/>
    <lineage>
        <taxon>Bacteria</taxon>
        <taxon>Pseudomonadati</taxon>
        <taxon>Pseudomonadota</taxon>
        <taxon>Gammaproteobacteria</taxon>
        <taxon>Thiotrichales</taxon>
        <taxon>Thiotrichaceae</taxon>
        <taxon>Thiothrix</taxon>
    </lineage>
</organism>
<keyword evidence="1" id="KW-0472">Membrane</keyword>
<proteinExistence type="predicted"/>
<dbReference type="EMBL" id="FUYB01000023">
    <property type="protein sequence ID" value="SKA92988.1"/>
    <property type="molecule type" value="Genomic_DNA"/>
</dbReference>